<organism evidence="2 3">
    <name type="scientific">Rubus argutus</name>
    <name type="common">Southern blackberry</name>
    <dbReference type="NCBI Taxonomy" id="59490"/>
    <lineage>
        <taxon>Eukaryota</taxon>
        <taxon>Viridiplantae</taxon>
        <taxon>Streptophyta</taxon>
        <taxon>Embryophyta</taxon>
        <taxon>Tracheophyta</taxon>
        <taxon>Spermatophyta</taxon>
        <taxon>Magnoliopsida</taxon>
        <taxon>eudicotyledons</taxon>
        <taxon>Gunneridae</taxon>
        <taxon>Pentapetalae</taxon>
        <taxon>rosids</taxon>
        <taxon>fabids</taxon>
        <taxon>Rosales</taxon>
        <taxon>Rosaceae</taxon>
        <taxon>Rosoideae</taxon>
        <taxon>Rosoideae incertae sedis</taxon>
        <taxon>Rubus</taxon>
    </lineage>
</organism>
<dbReference type="EMBL" id="JBEDUW010000006">
    <property type="protein sequence ID" value="KAK9919657.1"/>
    <property type="molecule type" value="Genomic_DNA"/>
</dbReference>
<feature type="region of interest" description="Disordered" evidence="1">
    <location>
        <begin position="30"/>
        <end position="60"/>
    </location>
</feature>
<proteinExistence type="predicted"/>
<protein>
    <submittedName>
        <fullName evidence="2">Uncharacterized protein</fullName>
    </submittedName>
</protein>
<evidence type="ECO:0000256" key="1">
    <source>
        <dbReference type="SAM" id="MobiDB-lite"/>
    </source>
</evidence>
<feature type="compositionally biased region" description="Low complexity" evidence="1">
    <location>
        <begin position="42"/>
        <end position="54"/>
    </location>
</feature>
<accession>A0AAW1W4S5</accession>
<dbReference type="AlphaFoldDB" id="A0AAW1W4S5"/>
<name>A0AAW1W4S5_RUBAR</name>
<keyword evidence="3" id="KW-1185">Reference proteome</keyword>
<comment type="caution">
    <text evidence="2">The sequence shown here is derived from an EMBL/GenBank/DDBJ whole genome shotgun (WGS) entry which is preliminary data.</text>
</comment>
<sequence>MEQEEEEVHEIYPTRLSQTIQLDPRTHAECAQFSPDGRPVRSSSLAPPSTDSSSMGPRLTTGKVNIHDLQYRPVRISSRPGITVMLMIYSLFTRLVLDYRCFGKNRPLNQPASVLAEIDHRLTNVHRKTMNMQIFTHGLIPLHQFTNAMCKSPAQSMEAALDAIK</sequence>
<evidence type="ECO:0000313" key="2">
    <source>
        <dbReference type="EMBL" id="KAK9919657.1"/>
    </source>
</evidence>
<gene>
    <name evidence="2" type="ORF">M0R45_028243</name>
</gene>
<dbReference type="Proteomes" id="UP001457282">
    <property type="component" value="Unassembled WGS sequence"/>
</dbReference>
<reference evidence="2 3" key="1">
    <citation type="journal article" date="2023" name="G3 (Bethesda)">
        <title>A chromosome-length genome assembly and annotation of blackberry (Rubus argutus, cv. 'Hillquist').</title>
        <authorList>
            <person name="Bruna T."/>
            <person name="Aryal R."/>
            <person name="Dudchenko O."/>
            <person name="Sargent D.J."/>
            <person name="Mead D."/>
            <person name="Buti M."/>
            <person name="Cavallini A."/>
            <person name="Hytonen T."/>
            <person name="Andres J."/>
            <person name="Pham M."/>
            <person name="Weisz D."/>
            <person name="Mascagni F."/>
            <person name="Usai G."/>
            <person name="Natali L."/>
            <person name="Bassil N."/>
            <person name="Fernandez G.E."/>
            <person name="Lomsadze A."/>
            <person name="Armour M."/>
            <person name="Olukolu B."/>
            <person name="Poorten T."/>
            <person name="Britton C."/>
            <person name="Davik J."/>
            <person name="Ashrafi H."/>
            <person name="Aiden E.L."/>
            <person name="Borodovsky M."/>
            <person name="Worthington M."/>
        </authorList>
    </citation>
    <scope>NUCLEOTIDE SEQUENCE [LARGE SCALE GENOMIC DNA]</scope>
    <source>
        <tissue evidence="2">Leaf</tissue>
    </source>
</reference>
<evidence type="ECO:0000313" key="3">
    <source>
        <dbReference type="Proteomes" id="UP001457282"/>
    </source>
</evidence>